<evidence type="ECO:0000313" key="1">
    <source>
        <dbReference type="EMBL" id="THV33611.1"/>
    </source>
</evidence>
<reference evidence="2" key="1">
    <citation type="submission" date="2019-04" db="EMBL/GenBank/DDBJ databases">
        <title>Nocardioides xinjiangensis sp. nov.</title>
        <authorList>
            <person name="Liu S."/>
        </authorList>
    </citation>
    <scope>NUCLEOTIDE SEQUENCE [LARGE SCALE GENOMIC DNA]</scope>
    <source>
        <strain evidence="2">18</strain>
    </source>
</reference>
<comment type="caution">
    <text evidence="1">The sequence shown here is derived from an EMBL/GenBank/DDBJ whole genome shotgun (WGS) entry which is preliminary data.</text>
</comment>
<keyword evidence="2" id="KW-1185">Reference proteome</keyword>
<protein>
    <submittedName>
        <fullName evidence="1">Uncharacterized protein</fullName>
    </submittedName>
</protein>
<dbReference type="EMBL" id="STGY01000083">
    <property type="protein sequence ID" value="THV33611.1"/>
    <property type="molecule type" value="Genomic_DNA"/>
</dbReference>
<dbReference type="OrthoDB" id="5189481at2"/>
<evidence type="ECO:0000313" key="2">
    <source>
        <dbReference type="Proteomes" id="UP000308760"/>
    </source>
</evidence>
<name>A0A4S8PTF7_9ACTN</name>
<organism evidence="1 2">
    <name type="scientific">Glycomyces buryatensis</name>
    <dbReference type="NCBI Taxonomy" id="2570927"/>
    <lineage>
        <taxon>Bacteria</taxon>
        <taxon>Bacillati</taxon>
        <taxon>Actinomycetota</taxon>
        <taxon>Actinomycetes</taxon>
        <taxon>Glycomycetales</taxon>
        <taxon>Glycomycetaceae</taxon>
        <taxon>Glycomyces</taxon>
    </lineage>
</organism>
<dbReference type="Proteomes" id="UP000308760">
    <property type="component" value="Unassembled WGS sequence"/>
</dbReference>
<accession>A0A4S8PTF7</accession>
<reference evidence="1 2" key="2">
    <citation type="submission" date="2019-05" db="EMBL/GenBank/DDBJ databases">
        <title>Glycomyces buryatensis sp. nov.</title>
        <authorList>
            <person name="Nikitina E."/>
        </authorList>
    </citation>
    <scope>NUCLEOTIDE SEQUENCE [LARGE SCALE GENOMIC DNA]</scope>
    <source>
        <strain evidence="1 2">18</strain>
    </source>
</reference>
<dbReference type="RefSeq" id="WP_136537492.1">
    <property type="nucleotide sequence ID" value="NZ_STGY01000083.1"/>
</dbReference>
<dbReference type="AlphaFoldDB" id="A0A4S8PTF7"/>
<proteinExistence type="predicted"/>
<sequence>MSRPTPPSRPRGYPDPSSAGWIRIEDLQIADLNLRMTTAITDQIVQIWDLNDGEPTRWVGNVFRIDTRAPCLYLNYVYEKRFSQVDADHLTSTAVKFWQS</sequence>
<gene>
    <name evidence="1" type="ORF">FAB82_26110</name>
</gene>